<organism evidence="2 3">
    <name type="scientific">Nonomuraea pusilla</name>
    <dbReference type="NCBI Taxonomy" id="46177"/>
    <lineage>
        <taxon>Bacteria</taxon>
        <taxon>Bacillati</taxon>
        <taxon>Actinomycetota</taxon>
        <taxon>Actinomycetes</taxon>
        <taxon>Streptosporangiales</taxon>
        <taxon>Streptosporangiaceae</taxon>
        <taxon>Nonomuraea</taxon>
    </lineage>
</organism>
<dbReference type="EMBL" id="FOBF01000005">
    <property type="protein sequence ID" value="SEL45592.1"/>
    <property type="molecule type" value="Genomic_DNA"/>
</dbReference>
<dbReference type="AlphaFoldDB" id="A0A1H7QC95"/>
<name>A0A1H7QC95_9ACTN</name>
<dbReference type="InterPro" id="IPR045590">
    <property type="entry name" value="DUF6463"/>
</dbReference>
<feature type="transmembrane region" description="Helical" evidence="1">
    <location>
        <begin position="40"/>
        <end position="60"/>
    </location>
</feature>
<keyword evidence="1" id="KW-1133">Transmembrane helix</keyword>
<proteinExistence type="predicted"/>
<protein>
    <submittedName>
        <fullName evidence="2">Uncharacterized protein</fullName>
    </submittedName>
</protein>
<feature type="transmembrane region" description="Helical" evidence="1">
    <location>
        <begin position="80"/>
        <end position="102"/>
    </location>
</feature>
<keyword evidence="1" id="KW-0472">Membrane</keyword>
<feature type="transmembrane region" description="Helical" evidence="1">
    <location>
        <begin position="114"/>
        <end position="130"/>
    </location>
</feature>
<dbReference type="Proteomes" id="UP000198953">
    <property type="component" value="Unassembled WGS sequence"/>
</dbReference>
<gene>
    <name evidence="2" type="ORF">SAMN05660976_02497</name>
</gene>
<dbReference type="Pfam" id="PF20064">
    <property type="entry name" value="DUF6463"/>
    <property type="match status" value="1"/>
</dbReference>
<evidence type="ECO:0000256" key="1">
    <source>
        <dbReference type="SAM" id="Phobius"/>
    </source>
</evidence>
<sequence>MSLPRGSTPGLGPAKLSTMSTAPVVHPPVRPALPGKLTVWAGRSMVLIAVAHTAVFARLAPWSSWLAGDLRNHTADTDSVATFWALPGGFVVVLALLGLLLARAGRQGERIPGYVGWTILAWGALAVALIGPSGFLLAIIPSALLIAADLTARRPSR</sequence>
<evidence type="ECO:0000313" key="2">
    <source>
        <dbReference type="EMBL" id="SEL45592.1"/>
    </source>
</evidence>
<accession>A0A1H7QC95</accession>
<keyword evidence="3" id="KW-1185">Reference proteome</keyword>
<reference evidence="2 3" key="1">
    <citation type="submission" date="2016-10" db="EMBL/GenBank/DDBJ databases">
        <authorList>
            <person name="de Groot N.N."/>
        </authorList>
    </citation>
    <scope>NUCLEOTIDE SEQUENCE [LARGE SCALE GENOMIC DNA]</scope>
    <source>
        <strain evidence="2 3">DSM 43357</strain>
    </source>
</reference>
<evidence type="ECO:0000313" key="3">
    <source>
        <dbReference type="Proteomes" id="UP000198953"/>
    </source>
</evidence>
<keyword evidence="1" id="KW-0812">Transmembrane</keyword>